<dbReference type="GO" id="GO:0070034">
    <property type="term" value="F:telomerase RNA binding"/>
    <property type="evidence" value="ECO:0007669"/>
    <property type="project" value="TreeGrafter"/>
</dbReference>
<dbReference type="Proteomes" id="UP000288216">
    <property type="component" value="Unassembled WGS sequence"/>
</dbReference>
<dbReference type="GO" id="GO:0003720">
    <property type="term" value="F:telomerase activity"/>
    <property type="evidence" value="ECO:0007669"/>
    <property type="project" value="TreeGrafter"/>
</dbReference>
<dbReference type="EMBL" id="BFAA01008816">
    <property type="protein sequence ID" value="GCB76477.1"/>
    <property type="molecule type" value="Genomic_DNA"/>
</dbReference>
<sequence length="274" mass="31179">MVLEDPAEESELLPSYNLSAQEYEDLEQARGALVDEELRDVPDPSQNQDAGLQGKKEALLNGVCCSLIQGGTFTDAGNATRQELLELCQAVAEQEPEFVLKVALYTRQELNIRSTANFLLALSAWLPPCRPHLRRYFCRAVRLPSDWIEVAKIYQSLAVSSRKIAPYPSCLRRSLADSFKLFDEYQLAKYNTRKQRCKSDPRKQRRIQKPPSDLLIAKWSKCLSLAKADVTQLVAESSPAQKENKPKDHFSLKKLVRWLHLKEPAYDIMCLLGR</sequence>
<gene>
    <name evidence="2" type="ORF">scyTo_0015494</name>
</gene>
<proteinExistence type="predicted"/>
<organism evidence="2 3">
    <name type="scientific">Scyliorhinus torazame</name>
    <name type="common">Cloudy catshark</name>
    <name type="synonym">Catulus torazame</name>
    <dbReference type="NCBI Taxonomy" id="75743"/>
    <lineage>
        <taxon>Eukaryota</taxon>
        <taxon>Metazoa</taxon>
        <taxon>Chordata</taxon>
        <taxon>Craniata</taxon>
        <taxon>Vertebrata</taxon>
        <taxon>Chondrichthyes</taxon>
        <taxon>Elasmobranchii</taxon>
        <taxon>Galeomorphii</taxon>
        <taxon>Galeoidea</taxon>
        <taxon>Carcharhiniformes</taxon>
        <taxon>Scyliorhinidae</taxon>
        <taxon>Scyliorhinus</taxon>
    </lineage>
</organism>
<dbReference type="PANTHER" id="PTHR44791:SF1">
    <property type="entry name" value="TELOMERASE PROTEIN COMPONENT 1"/>
    <property type="match status" value="1"/>
</dbReference>
<feature type="non-terminal residue" evidence="2">
    <location>
        <position position="274"/>
    </location>
</feature>
<dbReference type="GO" id="GO:0005697">
    <property type="term" value="C:telomerase holoenzyme complex"/>
    <property type="evidence" value="ECO:0007669"/>
    <property type="project" value="TreeGrafter"/>
</dbReference>
<dbReference type="OMA" id="ISEPAKH"/>
<evidence type="ECO:0000313" key="3">
    <source>
        <dbReference type="Proteomes" id="UP000288216"/>
    </source>
</evidence>
<reference evidence="2 3" key="1">
    <citation type="journal article" date="2018" name="Nat. Ecol. Evol.">
        <title>Shark genomes provide insights into elasmobranch evolution and the origin of vertebrates.</title>
        <authorList>
            <person name="Hara Y"/>
            <person name="Yamaguchi K"/>
            <person name="Onimaru K"/>
            <person name="Kadota M"/>
            <person name="Koyanagi M"/>
            <person name="Keeley SD"/>
            <person name="Tatsumi K"/>
            <person name="Tanaka K"/>
            <person name="Motone F"/>
            <person name="Kageyama Y"/>
            <person name="Nozu R"/>
            <person name="Adachi N"/>
            <person name="Nishimura O"/>
            <person name="Nakagawa R"/>
            <person name="Tanegashima C"/>
            <person name="Kiyatake I"/>
            <person name="Matsumoto R"/>
            <person name="Murakumo K"/>
            <person name="Nishida K"/>
            <person name="Terakita A"/>
            <person name="Kuratani S"/>
            <person name="Sato K"/>
            <person name="Hyodo S Kuraku.S."/>
        </authorList>
    </citation>
    <scope>NUCLEOTIDE SEQUENCE [LARGE SCALE GENOMIC DNA]</scope>
</reference>
<accession>A0A401PTN7</accession>
<dbReference type="GO" id="GO:0000722">
    <property type="term" value="P:telomere maintenance via recombination"/>
    <property type="evidence" value="ECO:0007669"/>
    <property type="project" value="TreeGrafter"/>
</dbReference>
<dbReference type="OrthoDB" id="427368at2759"/>
<name>A0A401PTN7_SCYTO</name>
<dbReference type="InterPro" id="IPR052652">
    <property type="entry name" value="Telomerase_Complex_Comp"/>
</dbReference>
<feature type="domain" description="TROVE" evidence="1">
    <location>
        <begin position="43"/>
        <end position="274"/>
    </location>
</feature>
<evidence type="ECO:0000313" key="2">
    <source>
        <dbReference type="EMBL" id="GCB76477.1"/>
    </source>
</evidence>
<protein>
    <recommendedName>
        <fullName evidence="1">TROVE domain-containing protein</fullName>
    </recommendedName>
</protein>
<dbReference type="InterPro" id="IPR008858">
    <property type="entry name" value="TROVE_dom"/>
</dbReference>
<dbReference type="Pfam" id="PF05731">
    <property type="entry name" value="TROVE"/>
    <property type="match status" value="1"/>
</dbReference>
<dbReference type="STRING" id="75743.A0A401PTN7"/>
<keyword evidence="3" id="KW-1185">Reference proteome</keyword>
<dbReference type="PANTHER" id="PTHR44791">
    <property type="entry name" value="TELOMERASE PROTEIN COMPONENT 1 TEP1"/>
    <property type="match status" value="1"/>
</dbReference>
<dbReference type="PROSITE" id="PS50988">
    <property type="entry name" value="TROVE"/>
    <property type="match status" value="1"/>
</dbReference>
<dbReference type="SUPFAM" id="SSF140864">
    <property type="entry name" value="TROVE domain-like"/>
    <property type="match status" value="1"/>
</dbReference>
<evidence type="ECO:0000259" key="1">
    <source>
        <dbReference type="PROSITE" id="PS50988"/>
    </source>
</evidence>
<comment type="caution">
    <text evidence="2">The sequence shown here is derived from an EMBL/GenBank/DDBJ whole genome shotgun (WGS) entry which is preliminary data.</text>
</comment>
<dbReference type="InterPro" id="IPR037214">
    <property type="entry name" value="TROVE_dom_sf"/>
</dbReference>
<dbReference type="AlphaFoldDB" id="A0A401PTN7"/>